<protein>
    <submittedName>
        <fullName evidence="1">Uncharacterized protein</fullName>
    </submittedName>
</protein>
<dbReference type="Proteomes" id="UP000253046">
    <property type="component" value="Unassembled WGS sequence"/>
</dbReference>
<comment type="caution">
    <text evidence="1">The sequence shown here is derived from an EMBL/GenBank/DDBJ whole genome shotgun (WGS) entry which is preliminary data.</text>
</comment>
<gene>
    <name evidence="1" type="ORF">DES54_15110</name>
</gene>
<accession>A0A366HZ25</accession>
<evidence type="ECO:0000313" key="1">
    <source>
        <dbReference type="EMBL" id="RBP58326.1"/>
    </source>
</evidence>
<dbReference type="EMBL" id="QNRY01000051">
    <property type="protein sequence ID" value="RBP58326.1"/>
    <property type="molecule type" value="Genomic_DNA"/>
</dbReference>
<dbReference type="AlphaFoldDB" id="A0A366HZ25"/>
<organism evidence="1 2">
    <name type="scientific">Brenneria salicis ATCC 15712 = DSM 30166</name>
    <dbReference type="NCBI Taxonomy" id="714314"/>
    <lineage>
        <taxon>Bacteria</taxon>
        <taxon>Pseudomonadati</taxon>
        <taxon>Pseudomonadota</taxon>
        <taxon>Gammaproteobacteria</taxon>
        <taxon>Enterobacterales</taxon>
        <taxon>Pectobacteriaceae</taxon>
        <taxon>Brenneria</taxon>
    </lineage>
</organism>
<dbReference type="Gene3D" id="1.10.10.60">
    <property type="entry name" value="Homeodomain-like"/>
    <property type="match status" value="1"/>
</dbReference>
<name>A0A366HZ25_9GAMM</name>
<keyword evidence="2" id="KW-1185">Reference proteome</keyword>
<sequence>MSKQDEQRLLVKIATLYYSEGMKQAEIAESLHLSQSFVSRARADNGQLSALSSAACSLSSSRFNDSGPHQR</sequence>
<evidence type="ECO:0000313" key="2">
    <source>
        <dbReference type="Proteomes" id="UP000253046"/>
    </source>
</evidence>
<proteinExistence type="predicted"/>
<reference evidence="1 2" key="1">
    <citation type="submission" date="2018-06" db="EMBL/GenBank/DDBJ databases">
        <title>Genomic Encyclopedia of Type Strains, Phase IV (KMG-IV): sequencing the most valuable type-strain genomes for metagenomic binning, comparative biology and taxonomic classification.</title>
        <authorList>
            <person name="Goeker M."/>
        </authorList>
    </citation>
    <scope>NUCLEOTIDE SEQUENCE [LARGE SCALE GENOMIC DNA]</scope>
    <source>
        <strain evidence="1 2">DSM 30166</strain>
    </source>
</reference>